<sequence>MASGVLPEDPPTEAAVSFAAAVGEAFVTSGPVTSSTLRSPGALSIQAPVAACSRAPESAPLLKAGASLALLGLAAFGLRPKRRAAKTHVVELACCRSSTIFEPPRMVQNVAAHEEITMVTDLIDLSQSPAVESGSECAQRPEVSLNSSCIPRATPRAARCVGGHRFAGARRGRPQAHAGRSARRAVGERLMERPPPAVVPPSFDASSLRSKIQQGLRIPQSLRCGARSSHATHVCGSRTRGSIIEVEHVLQQAYDNCFGPAITKMLSCLNGFQAPCLAPCTVRRSGGDAVWPSGRGCGCGGLRSTCIQVHAPLMSRSA</sequence>
<dbReference type="Proteomes" id="UP000649617">
    <property type="component" value="Unassembled WGS sequence"/>
</dbReference>
<comment type="caution">
    <text evidence="1">The sequence shown here is derived from an EMBL/GenBank/DDBJ whole genome shotgun (WGS) entry which is preliminary data.</text>
</comment>
<gene>
    <name evidence="1" type="primary">Cacna1h</name>
    <name evidence="1" type="ORF">SPIL2461_LOCUS2023</name>
</gene>
<dbReference type="EMBL" id="CAJNIZ010002147">
    <property type="protein sequence ID" value="CAE7206814.1"/>
    <property type="molecule type" value="Genomic_DNA"/>
</dbReference>
<name>A0A812JEI6_SYMPI</name>
<accession>A0A812JEI6</accession>
<keyword evidence="2" id="KW-1185">Reference proteome</keyword>
<reference evidence="1" key="1">
    <citation type="submission" date="2021-02" db="EMBL/GenBank/DDBJ databases">
        <authorList>
            <person name="Dougan E. K."/>
            <person name="Rhodes N."/>
            <person name="Thang M."/>
            <person name="Chan C."/>
        </authorList>
    </citation>
    <scope>NUCLEOTIDE SEQUENCE</scope>
</reference>
<evidence type="ECO:0000313" key="2">
    <source>
        <dbReference type="Proteomes" id="UP000649617"/>
    </source>
</evidence>
<protein>
    <submittedName>
        <fullName evidence="1">Cacna1h protein</fullName>
    </submittedName>
</protein>
<dbReference type="AlphaFoldDB" id="A0A812JEI6"/>
<organism evidence="1 2">
    <name type="scientific">Symbiodinium pilosum</name>
    <name type="common">Dinoflagellate</name>
    <dbReference type="NCBI Taxonomy" id="2952"/>
    <lineage>
        <taxon>Eukaryota</taxon>
        <taxon>Sar</taxon>
        <taxon>Alveolata</taxon>
        <taxon>Dinophyceae</taxon>
        <taxon>Suessiales</taxon>
        <taxon>Symbiodiniaceae</taxon>
        <taxon>Symbiodinium</taxon>
    </lineage>
</organism>
<dbReference type="OrthoDB" id="10505366at2759"/>
<proteinExistence type="predicted"/>
<evidence type="ECO:0000313" key="1">
    <source>
        <dbReference type="EMBL" id="CAE7206814.1"/>
    </source>
</evidence>